<sequence>MSTSTAFPTLQTARLLLREITADDARALFEIHGDPVAMRYFGSLQRDLDSMRAVIQRFAQWRQLPAPGTRWGIALQCGGPLIGSCGLFSWNRDQRRCMLGYELHPAQQGQGLMQEALNAVLPWGFAQMDGLHRIEALIHPDNQSSNRLIQCLGGSVKPPAPAPRLFGMRAKARAAAQAGGLSKACNAGHRPKSLWPARVCERTGRLGRWRARLSDGESDLRAPPTIRPVLSQTRAARGFADPPLGFRAEGLQRDVIWCEDRPMSLTMWSRLKTDPALPN</sequence>
<dbReference type="PROSITE" id="PS51186">
    <property type="entry name" value="GNAT"/>
    <property type="match status" value="1"/>
</dbReference>
<name>A0A840S2P0_9BURK</name>
<gene>
    <name evidence="2" type="ORF">HNQ51_001095</name>
</gene>
<feature type="domain" description="N-acetyltransferase" evidence="1">
    <location>
        <begin position="15"/>
        <end position="173"/>
    </location>
</feature>
<dbReference type="PANTHER" id="PTHR43792">
    <property type="entry name" value="GNAT FAMILY, PUTATIVE (AFU_ORTHOLOGUE AFUA_3G00765)-RELATED-RELATED"/>
    <property type="match status" value="1"/>
</dbReference>
<dbReference type="Proteomes" id="UP000554837">
    <property type="component" value="Unassembled WGS sequence"/>
</dbReference>
<dbReference type="OrthoDB" id="9801669at2"/>
<dbReference type="RefSeq" id="WP_138857175.1">
    <property type="nucleotide sequence ID" value="NZ_CP040709.1"/>
</dbReference>
<comment type="caution">
    <text evidence="2">The sequence shown here is derived from an EMBL/GenBank/DDBJ whole genome shotgun (WGS) entry which is preliminary data.</text>
</comment>
<accession>A0A840S2P0</accession>
<dbReference type="Gene3D" id="3.40.630.30">
    <property type="match status" value="1"/>
</dbReference>
<dbReference type="GO" id="GO:0005737">
    <property type="term" value="C:cytoplasm"/>
    <property type="evidence" value="ECO:0007669"/>
    <property type="project" value="TreeGrafter"/>
</dbReference>
<dbReference type="EMBL" id="JACHHO010000001">
    <property type="protein sequence ID" value="MBB5203802.1"/>
    <property type="molecule type" value="Genomic_DNA"/>
</dbReference>
<dbReference type="PANTHER" id="PTHR43792:SF9">
    <property type="entry name" value="RIBOSOMAL-PROTEIN-ALANINE ACETYLTRANSFERASE"/>
    <property type="match status" value="1"/>
</dbReference>
<dbReference type="InterPro" id="IPR016181">
    <property type="entry name" value="Acyl_CoA_acyltransferase"/>
</dbReference>
<dbReference type="AlphaFoldDB" id="A0A840S2P0"/>
<dbReference type="Pfam" id="PF13302">
    <property type="entry name" value="Acetyltransf_3"/>
    <property type="match status" value="1"/>
</dbReference>
<dbReference type="InterPro" id="IPR000182">
    <property type="entry name" value="GNAT_dom"/>
</dbReference>
<reference evidence="2 3" key="1">
    <citation type="submission" date="2020-08" db="EMBL/GenBank/DDBJ databases">
        <title>Genomic Encyclopedia of Type Strains, Phase IV (KMG-IV): sequencing the most valuable type-strain genomes for metagenomic binning, comparative biology and taxonomic classification.</title>
        <authorList>
            <person name="Goeker M."/>
        </authorList>
    </citation>
    <scope>NUCLEOTIDE SEQUENCE [LARGE SCALE GENOMIC DNA]</scope>
    <source>
        <strain evidence="2 3">DSM 23958</strain>
    </source>
</reference>
<evidence type="ECO:0000313" key="2">
    <source>
        <dbReference type="EMBL" id="MBB5203802.1"/>
    </source>
</evidence>
<evidence type="ECO:0000313" key="3">
    <source>
        <dbReference type="Proteomes" id="UP000554837"/>
    </source>
</evidence>
<evidence type="ECO:0000259" key="1">
    <source>
        <dbReference type="PROSITE" id="PS51186"/>
    </source>
</evidence>
<dbReference type="InterPro" id="IPR051531">
    <property type="entry name" value="N-acetyltransferase"/>
</dbReference>
<protein>
    <submittedName>
        <fullName evidence="2">RimJ/RimL family protein N-acetyltransferase</fullName>
    </submittedName>
</protein>
<keyword evidence="2" id="KW-0808">Transferase</keyword>
<dbReference type="GO" id="GO:0008999">
    <property type="term" value="F:protein-N-terminal-alanine acetyltransferase activity"/>
    <property type="evidence" value="ECO:0007669"/>
    <property type="project" value="TreeGrafter"/>
</dbReference>
<proteinExistence type="predicted"/>
<keyword evidence="3" id="KW-1185">Reference proteome</keyword>
<organism evidence="2 3">
    <name type="scientific">Inhella inkyongensis</name>
    <dbReference type="NCBI Taxonomy" id="392593"/>
    <lineage>
        <taxon>Bacteria</taxon>
        <taxon>Pseudomonadati</taxon>
        <taxon>Pseudomonadota</taxon>
        <taxon>Betaproteobacteria</taxon>
        <taxon>Burkholderiales</taxon>
        <taxon>Sphaerotilaceae</taxon>
        <taxon>Inhella</taxon>
    </lineage>
</organism>
<dbReference type="SUPFAM" id="SSF55729">
    <property type="entry name" value="Acyl-CoA N-acyltransferases (Nat)"/>
    <property type="match status" value="1"/>
</dbReference>